<accession>A0ACB9S9P4</accession>
<organism evidence="1 2">
    <name type="scientific">Melastoma candidum</name>
    <dbReference type="NCBI Taxonomy" id="119954"/>
    <lineage>
        <taxon>Eukaryota</taxon>
        <taxon>Viridiplantae</taxon>
        <taxon>Streptophyta</taxon>
        <taxon>Embryophyta</taxon>
        <taxon>Tracheophyta</taxon>
        <taxon>Spermatophyta</taxon>
        <taxon>Magnoliopsida</taxon>
        <taxon>eudicotyledons</taxon>
        <taxon>Gunneridae</taxon>
        <taxon>Pentapetalae</taxon>
        <taxon>rosids</taxon>
        <taxon>malvids</taxon>
        <taxon>Myrtales</taxon>
        <taxon>Melastomataceae</taxon>
        <taxon>Melastomatoideae</taxon>
        <taxon>Melastomateae</taxon>
        <taxon>Melastoma</taxon>
    </lineage>
</organism>
<name>A0ACB9S9P4_9MYRT</name>
<evidence type="ECO:0000313" key="2">
    <source>
        <dbReference type="Proteomes" id="UP001057402"/>
    </source>
</evidence>
<gene>
    <name evidence="1" type="ORF">MLD38_004658</name>
</gene>
<sequence>MDMTLEVFQQKEEDVLELRRDDETAKDRTIQMDISDEDIDRILDLRDLVVGPQPDDAEKSGDRPISQVPSKGPGWEVVYNISGGVLSTLNS</sequence>
<keyword evidence="2" id="KW-1185">Reference proteome</keyword>
<proteinExistence type="predicted"/>
<protein>
    <submittedName>
        <fullName evidence="1">Uncharacterized protein</fullName>
    </submittedName>
</protein>
<comment type="caution">
    <text evidence="1">The sequence shown here is derived from an EMBL/GenBank/DDBJ whole genome shotgun (WGS) entry which is preliminary data.</text>
</comment>
<dbReference type="Proteomes" id="UP001057402">
    <property type="component" value="Chromosome 2"/>
</dbReference>
<evidence type="ECO:0000313" key="1">
    <source>
        <dbReference type="EMBL" id="KAI4386751.1"/>
    </source>
</evidence>
<reference evidence="2" key="1">
    <citation type="journal article" date="2023" name="Front. Plant Sci.">
        <title>Chromosomal-level genome assembly of Melastoma candidum provides insights into trichome evolution.</title>
        <authorList>
            <person name="Zhong Y."/>
            <person name="Wu W."/>
            <person name="Sun C."/>
            <person name="Zou P."/>
            <person name="Liu Y."/>
            <person name="Dai S."/>
            <person name="Zhou R."/>
        </authorList>
    </citation>
    <scope>NUCLEOTIDE SEQUENCE [LARGE SCALE GENOMIC DNA]</scope>
</reference>
<dbReference type="EMBL" id="CM042881">
    <property type="protein sequence ID" value="KAI4386751.1"/>
    <property type="molecule type" value="Genomic_DNA"/>
</dbReference>